<dbReference type="PANTHER" id="PTHR39322">
    <property type="entry name" value="ACYL-HOMOSERINE-LACTONE SYNTHASE"/>
    <property type="match status" value="1"/>
</dbReference>
<evidence type="ECO:0000256" key="2">
    <source>
        <dbReference type="ARBA" id="ARBA00022654"/>
    </source>
</evidence>
<dbReference type="AlphaFoldDB" id="A0AB37AUR5"/>
<reference evidence="9 10" key="1">
    <citation type="submission" date="2018-03" db="EMBL/GenBank/DDBJ databases">
        <authorList>
            <person name="Nguyen K."/>
            <person name="Fouts D."/>
            <person name="Sutton G."/>
        </authorList>
    </citation>
    <scope>NUCLEOTIDE SEQUENCE [LARGE SCALE GENOMIC DNA]</scope>
    <source>
        <strain evidence="9 10">AU14328</strain>
    </source>
</reference>
<organism evidence="9 10">
    <name type="scientific">Burkholderia multivorans</name>
    <dbReference type="NCBI Taxonomy" id="87883"/>
    <lineage>
        <taxon>Bacteria</taxon>
        <taxon>Pseudomonadati</taxon>
        <taxon>Pseudomonadota</taxon>
        <taxon>Betaproteobacteria</taxon>
        <taxon>Burkholderiales</taxon>
        <taxon>Burkholderiaceae</taxon>
        <taxon>Burkholderia</taxon>
        <taxon>Burkholderia cepacia complex</taxon>
    </lineage>
</organism>
<dbReference type="GO" id="GO:0007165">
    <property type="term" value="P:signal transduction"/>
    <property type="evidence" value="ECO:0007669"/>
    <property type="project" value="TreeGrafter"/>
</dbReference>
<dbReference type="EMBL" id="PVFR01000047">
    <property type="protein sequence ID" value="PRE47456.1"/>
    <property type="molecule type" value="Genomic_DNA"/>
</dbReference>
<dbReference type="SUPFAM" id="SSF55729">
    <property type="entry name" value="Acyl-CoA N-acyltransferases (Nat)"/>
    <property type="match status" value="1"/>
</dbReference>
<evidence type="ECO:0000256" key="3">
    <source>
        <dbReference type="ARBA" id="ARBA00022679"/>
    </source>
</evidence>
<dbReference type="InterPro" id="IPR016181">
    <property type="entry name" value="Acyl_CoA_acyltransferase"/>
</dbReference>
<evidence type="ECO:0000256" key="7">
    <source>
        <dbReference type="PROSITE-ProRule" id="PRU00533"/>
    </source>
</evidence>
<dbReference type="Gene3D" id="3.40.630.30">
    <property type="match status" value="1"/>
</dbReference>
<proteinExistence type="inferred from homology"/>
<dbReference type="Proteomes" id="UP000237811">
    <property type="component" value="Unassembled WGS sequence"/>
</dbReference>
<dbReference type="RefSeq" id="WP_105777123.1">
    <property type="nucleotide sequence ID" value="NZ_PVFQ01000024.1"/>
</dbReference>
<evidence type="ECO:0000256" key="4">
    <source>
        <dbReference type="ARBA" id="ARBA00022691"/>
    </source>
</evidence>
<dbReference type="PROSITE" id="PS00949">
    <property type="entry name" value="AUTOINDUCER_SYNTH_1"/>
    <property type="match status" value="1"/>
</dbReference>
<evidence type="ECO:0000256" key="8">
    <source>
        <dbReference type="RuleBase" id="RU361135"/>
    </source>
</evidence>
<comment type="similarity">
    <text evidence="7 8">Belongs to the autoinducer synthase family.</text>
</comment>
<keyword evidence="3 8" id="KW-0808">Transferase</keyword>
<comment type="catalytic activity">
    <reaction evidence="6 8">
        <text>a fatty acyl-[ACP] + S-adenosyl-L-methionine = an N-acyl-L-homoserine lactone + S-methyl-5'-thioadenosine + holo-[ACP] + H(+)</text>
        <dbReference type="Rhea" id="RHEA:10096"/>
        <dbReference type="Rhea" id="RHEA-COMP:9685"/>
        <dbReference type="Rhea" id="RHEA-COMP:14125"/>
        <dbReference type="ChEBI" id="CHEBI:15378"/>
        <dbReference type="ChEBI" id="CHEBI:17509"/>
        <dbReference type="ChEBI" id="CHEBI:55474"/>
        <dbReference type="ChEBI" id="CHEBI:59789"/>
        <dbReference type="ChEBI" id="CHEBI:64479"/>
        <dbReference type="ChEBI" id="CHEBI:138651"/>
        <dbReference type="EC" id="2.3.1.184"/>
    </reaction>
</comment>
<sequence length="244" mass="26154">MSHVIAGRLDDLPTSLRHRLGAFRHKIFVQRLHWEIPGVSSDATAEWDEFDGGDTIHLVALATDGAVCGCARLMPTTGPCLLRDVFPQLVYPEPVPSSPSVWEMSRFAGTGLPNQLDTHTSGMSLFPYSMALAASFGVTRLVGVLTRSVARLYRRYGLDLLDLGRGGAGNPSDIVACAIDLSPTSFSCIRCDVGTLLGAICRVGDLPTAQRFPVGHSHPADWLTNSPLTIGNAPLIRPGDAPRP</sequence>
<evidence type="ECO:0000256" key="6">
    <source>
        <dbReference type="ARBA" id="ARBA00048576"/>
    </source>
</evidence>
<dbReference type="Pfam" id="PF00765">
    <property type="entry name" value="Autoind_synth"/>
    <property type="match status" value="1"/>
</dbReference>
<keyword evidence="4 8" id="KW-0949">S-adenosyl-L-methionine</keyword>
<dbReference type="PROSITE" id="PS51187">
    <property type="entry name" value="AUTOINDUCER_SYNTH_2"/>
    <property type="match status" value="1"/>
</dbReference>
<dbReference type="GO" id="GO:0061579">
    <property type="term" value="F:N-acyl homoserine lactone synthase activity"/>
    <property type="evidence" value="ECO:0007669"/>
    <property type="project" value="UniProtKB-UniRule"/>
</dbReference>
<evidence type="ECO:0000313" key="10">
    <source>
        <dbReference type="Proteomes" id="UP000237811"/>
    </source>
</evidence>
<name>A0AB37AUR5_9BURK</name>
<dbReference type="InterPro" id="IPR001690">
    <property type="entry name" value="Autoind_synthase"/>
</dbReference>
<keyword evidence="5 7" id="KW-0071">Autoinducer synthesis</keyword>
<dbReference type="GO" id="GO:0009372">
    <property type="term" value="P:quorum sensing"/>
    <property type="evidence" value="ECO:0007669"/>
    <property type="project" value="UniProtKB-UniRule"/>
</dbReference>
<dbReference type="PANTHER" id="PTHR39322:SF1">
    <property type="entry name" value="ISOVALERYL-HOMOSERINE LACTONE SYNTHASE"/>
    <property type="match status" value="1"/>
</dbReference>
<dbReference type="PRINTS" id="PR01549">
    <property type="entry name" value="AUTOINDCRSYN"/>
</dbReference>
<dbReference type="InterPro" id="IPR018311">
    <property type="entry name" value="Autoind_synth_CS"/>
</dbReference>
<accession>A0AB37AUR5</accession>
<evidence type="ECO:0000256" key="5">
    <source>
        <dbReference type="ARBA" id="ARBA00022929"/>
    </source>
</evidence>
<protein>
    <recommendedName>
        <fullName evidence="1 8">Acyl-homoserine-lactone synthase</fullName>
        <ecNumber evidence="1 8">2.3.1.184</ecNumber>
    </recommendedName>
    <alternativeName>
        <fullName evidence="8">Autoinducer synthesis protein</fullName>
    </alternativeName>
</protein>
<keyword evidence="2 7" id="KW-0673">Quorum sensing</keyword>
<dbReference type="EC" id="2.3.1.184" evidence="1 8"/>
<evidence type="ECO:0000256" key="1">
    <source>
        <dbReference type="ARBA" id="ARBA00012340"/>
    </source>
</evidence>
<evidence type="ECO:0000313" key="9">
    <source>
        <dbReference type="EMBL" id="PRE47456.1"/>
    </source>
</evidence>
<comment type="caution">
    <text evidence="9">The sequence shown here is derived from an EMBL/GenBank/DDBJ whole genome shotgun (WGS) entry which is preliminary data.</text>
</comment>
<gene>
    <name evidence="9" type="ORF">C6P99_15355</name>
</gene>